<keyword evidence="1" id="KW-1133">Transmembrane helix</keyword>
<keyword evidence="1" id="KW-0812">Transmembrane</keyword>
<evidence type="ECO:0000313" key="2">
    <source>
        <dbReference type="EMBL" id="RKX68325.1"/>
    </source>
</evidence>
<dbReference type="SUPFAM" id="SSF47384">
    <property type="entry name" value="Homodimeric domain of signal transducing histidine kinase"/>
    <property type="match status" value="1"/>
</dbReference>
<dbReference type="Proteomes" id="UP000271125">
    <property type="component" value="Unassembled WGS sequence"/>
</dbReference>
<dbReference type="Gene3D" id="1.10.287.130">
    <property type="match status" value="1"/>
</dbReference>
<reference evidence="2 3" key="1">
    <citation type="submission" date="2018-06" db="EMBL/GenBank/DDBJ databases">
        <title>Extensive metabolic versatility and redundancy in microbially diverse, dynamic hydrothermal sediments.</title>
        <authorList>
            <person name="Dombrowski N."/>
            <person name="Teske A."/>
            <person name="Baker B.J."/>
        </authorList>
    </citation>
    <scope>NUCLEOTIDE SEQUENCE [LARGE SCALE GENOMIC DNA]</scope>
    <source>
        <strain evidence="2">B10_G13</strain>
    </source>
</reference>
<evidence type="ECO:0000256" key="1">
    <source>
        <dbReference type="SAM" id="Phobius"/>
    </source>
</evidence>
<protein>
    <submittedName>
        <fullName evidence="2">Histidine kinase</fullName>
    </submittedName>
</protein>
<sequence length="303" mass="34390">MDKSQFLETEKSMFHWWSSIRWFMVIILFAIGIIRVQQSPQTFPIIIFIAAFLGICVLNLLFHLQIIRTNNIFATVQIVLDIVFSTLIVHLTGGIESSFVWIYLIAVITASLSIEKAGGFISALIGSMSLLGLILLYNFKWLLPINGSSFNYDVSSQTIFLISYTGLFTAIAFIANFISDMAKKLSFNSLKINEKLKDKEDQLLEKQKIIIEDKEKITNYQEVVQTAANIAGIDHDINNPLSVISLSLSRVKKAAAEYDDEKLFKSSNQMTEAINKINGILTRLQELKKLELIKEERKKQKQV</sequence>
<gene>
    <name evidence="2" type="ORF">DRP43_05790</name>
</gene>
<name>A0A660SBV7_UNCT6</name>
<keyword evidence="2" id="KW-0808">Transferase</keyword>
<evidence type="ECO:0000313" key="3">
    <source>
        <dbReference type="Proteomes" id="UP000271125"/>
    </source>
</evidence>
<feature type="transmembrane region" description="Helical" evidence="1">
    <location>
        <begin position="121"/>
        <end position="139"/>
    </location>
</feature>
<accession>A0A660SBV7</accession>
<feature type="transmembrane region" description="Helical" evidence="1">
    <location>
        <begin position="43"/>
        <end position="64"/>
    </location>
</feature>
<feature type="transmembrane region" description="Helical" evidence="1">
    <location>
        <begin position="159"/>
        <end position="178"/>
    </location>
</feature>
<keyword evidence="2" id="KW-0418">Kinase</keyword>
<organism evidence="2 3">
    <name type="scientific">candidate division TA06 bacterium</name>
    <dbReference type="NCBI Taxonomy" id="2250710"/>
    <lineage>
        <taxon>Bacteria</taxon>
        <taxon>Bacteria division TA06</taxon>
    </lineage>
</organism>
<dbReference type="AlphaFoldDB" id="A0A660SBV7"/>
<dbReference type="EMBL" id="QNBD01000287">
    <property type="protein sequence ID" value="RKX68325.1"/>
    <property type="molecule type" value="Genomic_DNA"/>
</dbReference>
<comment type="caution">
    <text evidence="2">The sequence shown here is derived from an EMBL/GenBank/DDBJ whole genome shotgun (WGS) entry which is preliminary data.</text>
</comment>
<proteinExistence type="predicted"/>
<dbReference type="Pfam" id="PF25323">
    <property type="entry name" value="6TM_PilS"/>
    <property type="match status" value="1"/>
</dbReference>
<dbReference type="GO" id="GO:0000155">
    <property type="term" value="F:phosphorelay sensor kinase activity"/>
    <property type="evidence" value="ECO:0007669"/>
    <property type="project" value="InterPro"/>
</dbReference>
<dbReference type="InterPro" id="IPR036097">
    <property type="entry name" value="HisK_dim/P_sf"/>
</dbReference>
<keyword evidence="1" id="KW-0472">Membrane</keyword>
<feature type="transmembrane region" description="Helical" evidence="1">
    <location>
        <begin position="20"/>
        <end position="37"/>
    </location>
</feature>